<evidence type="ECO:0000313" key="2">
    <source>
        <dbReference type="EMBL" id="PWZ54540.1"/>
    </source>
</evidence>
<feature type="transmembrane region" description="Helical" evidence="1">
    <location>
        <begin position="21"/>
        <end position="41"/>
    </location>
</feature>
<keyword evidence="1" id="KW-0812">Transmembrane</keyword>
<dbReference type="Proteomes" id="UP000251960">
    <property type="component" value="Chromosome 1"/>
</dbReference>
<accession>A0A317Y790</accession>
<reference evidence="2" key="1">
    <citation type="journal article" date="2018" name="Nat. Genet.">
        <title>Extensive intraspecific gene order and gene structural variations between Mo17 and other maize genomes.</title>
        <authorList>
            <person name="Sun S."/>
            <person name="Zhou Y."/>
            <person name="Chen J."/>
            <person name="Shi J."/>
            <person name="Zhao H."/>
            <person name="Zhao H."/>
            <person name="Song W."/>
            <person name="Zhang M."/>
            <person name="Cui Y."/>
            <person name="Dong X."/>
            <person name="Liu H."/>
            <person name="Ma X."/>
            <person name="Jiao Y."/>
            <person name="Wang B."/>
            <person name="Wei X."/>
            <person name="Stein J.C."/>
            <person name="Glaubitz J.C."/>
            <person name="Lu F."/>
            <person name="Yu G."/>
            <person name="Liang C."/>
            <person name="Fengler K."/>
            <person name="Li B."/>
            <person name="Rafalski A."/>
            <person name="Schnable P.S."/>
            <person name="Ware D.H."/>
            <person name="Buckler E.S."/>
            <person name="Lai J."/>
        </authorList>
    </citation>
    <scope>NUCLEOTIDE SEQUENCE [LARGE SCALE GENOMIC DNA]</scope>
    <source>
        <tissue evidence="2">Seedling</tissue>
    </source>
</reference>
<dbReference type="EMBL" id="NCVQ01000001">
    <property type="protein sequence ID" value="PWZ54540.1"/>
    <property type="molecule type" value="Genomic_DNA"/>
</dbReference>
<evidence type="ECO:0000256" key="1">
    <source>
        <dbReference type="SAM" id="Phobius"/>
    </source>
</evidence>
<gene>
    <name evidence="2" type="ORF">Zm00014a_026301</name>
</gene>
<sequence>MMYFLKTVDATREVQDHKFIMQVRMLYILIVASPFFYWPLIHMLM</sequence>
<keyword evidence="1" id="KW-1133">Transmembrane helix</keyword>
<name>A0A317Y790_MAIZE</name>
<proteinExistence type="predicted"/>
<comment type="caution">
    <text evidence="2">The sequence shown here is derived from an EMBL/GenBank/DDBJ whole genome shotgun (WGS) entry which is preliminary data.</text>
</comment>
<protein>
    <submittedName>
        <fullName evidence="2">Uncharacterized protein</fullName>
    </submittedName>
</protein>
<organism evidence="2">
    <name type="scientific">Zea mays</name>
    <name type="common">Maize</name>
    <dbReference type="NCBI Taxonomy" id="4577"/>
    <lineage>
        <taxon>Eukaryota</taxon>
        <taxon>Viridiplantae</taxon>
        <taxon>Streptophyta</taxon>
        <taxon>Embryophyta</taxon>
        <taxon>Tracheophyta</taxon>
        <taxon>Spermatophyta</taxon>
        <taxon>Magnoliopsida</taxon>
        <taxon>Liliopsida</taxon>
        <taxon>Poales</taxon>
        <taxon>Poaceae</taxon>
        <taxon>PACMAD clade</taxon>
        <taxon>Panicoideae</taxon>
        <taxon>Andropogonodae</taxon>
        <taxon>Andropogoneae</taxon>
        <taxon>Tripsacinae</taxon>
        <taxon>Zea</taxon>
    </lineage>
</organism>
<keyword evidence="1" id="KW-0472">Membrane</keyword>
<dbReference type="AlphaFoldDB" id="A0A317Y790"/>